<feature type="transmembrane region" description="Helical" evidence="1">
    <location>
        <begin position="64"/>
        <end position="88"/>
    </location>
</feature>
<evidence type="ECO:0000256" key="1">
    <source>
        <dbReference type="SAM" id="Phobius"/>
    </source>
</evidence>
<organism evidence="2 3">
    <name type="scientific">Ataeniobius toweri</name>
    <dbReference type="NCBI Taxonomy" id="208326"/>
    <lineage>
        <taxon>Eukaryota</taxon>
        <taxon>Metazoa</taxon>
        <taxon>Chordata</taxon>
        <taxon>Craniata</taxon>
        <taxon>Vertebrata</taxon>
        <taxon>Euteleostomi</taxon>
        <taxon>Actinopterygii</taxon>
        <taxon>Neopterygii</taxon>
        <taxon>Teleostei</taxon>
        <taxon>Neoteleostei</taxon>
        <taxon>Acanthomorphata</taxon>
        <taxon>Ovalentaria</taxon>
        <taxon>Atherinomorphae</taxon>
        <taxon>Cyprinodontiformes</taxon>
        <taxon>Goodeidae</taxon>
        <taxon>Ataeniobius</taxon>
    </lineage>
</organism>
<keyword evidence="1" id="KW-0812">Transmembrane</keyword>
<keyword evidence="3" id="KW-1185">Reference proteome</keyword>
<proteinExistence type="predicted"/>
<feature type="transmembrane region" description="Helical" evidence="1">
    <location>
        <begin position="123"/>
        <end position="143"/>
    </location>
</feature>
<name>A0ABU7BEF0_9TELE</name>
<keyword evidence="1" id="KW-1133">Transmembrane helix</keyword>
<feature type="transmembrane region" description="Helical" evidence="1">
    <location>
        <begin position="94"/>
        <end position="116"/>
    </location>
</feature>
<dbReference type="Proteomes" id="UP001345963">
    <property type="component" value="Unassembled WGS sequence"/>
</dbReference>
<accession>A0ABU7BEF0</accession>
<dbReference type="EMBL" id="JAHUTI010049727">
    <property type="protein sequence ID" value="MED6248025.1"/>
    <property type="molecule type" value="Genomic_DNA"/>
</dbReference>
<gene>
    <name evidence="2" type="primary">ADCY2_6</name>
    <name evidence="2" type="ORF">ATANTOWER_024442</name>
</gene>
<evidence type="ECO:0000313" key="2">
    <source>
        <dbReference type="EMBL" id="MED6248025.1"/>
    </source>
</evidence>
<protein>
    <submittedName>
        <fullName evidence="2">Adenylate cyclase type 2</fullName>
    </submittedName>
</protein>
<comment type="caution">
    <text evidence="2">The sequence shown here is derived from an EMBL/GenBank/DDBJ whole genome shotgun (WGS) entry which is preliminary data.</text>
</comment>
<reference evidence="2 3" key="1">
    <citation type="submission" date="2021-07" db="EMBL/GenBank/DDBJ databases">
        <authorList>
            <person name="Palmer J.M."/>
        </authorList>
    </citation>
    <scope>NUCLEOTIDE SEQUENCE [LARGE SCALE GENOMIC DNA]</scope>
    <source>
        <strain evidence="2 3">AT_MEX2019</strain>
        <tissue evidence="2">Muscle</tissue>
    </source>
</reference>
<keyword evidence="1" id="KW-0472">Membrane</keyword>
<sequence length="163" mass="18513">MWQEALWTRGRYLLEKSDGGEGGEGPDSLGDGCPGFQSEVCLEVEKPQDWLYESYYRMSQQHPLIVFLLLIVMGTCLALLAVFFASGLNTEDHMTFLIAVSAALFLFLSIFILVCIESVFKRMLRLFSLLTWACLVTMGYLFMFSGGRLSPWDQDVFHPVYPN</sequence>
<evidence type="ECO:0000313" key="3">
    <source>
        <dbReference type="Proteomes" id="UP001345963"/>
    </source>
</evidence>